<dbReference type="PANTHER" id="PTHR36966">
    <property type="entry name" value="REP-ASSOCIATED TYROSINE TRANSPOSASE"/>
    <property type="match status" value="1"/>
</dbReference>
<dbReference type="SUPFAM" id="SSF143422">
    <property type="entry name" value="Transposase IS200-like"/>
    <property type="match status" value="1"/>
</dbReference>
<dbReference type="Proteomes" id="UP000231407">
    <property type="component" value="Unassembled WGS sequence"/>
</dbReference>
<dbReference type="InterPro" id="IPR036515">
    <property type="entry name" value="Transposase_17_sf"/>
</dbReference>
<organism evidence="1 2">
    <name type="scientific">Candidatus Shapirobacteria bacterium CG06_land_8_20_14_3_00_40_12</name>
    <dbReference type="NCBI Taxonomy" id="1974881"/>
    <lineage>
        <taxon>Bacteria</taxon>
        <taxon>Candidatus Shapironibacteriota</taxon>
    </lineage>
</organism>
<name>A0A2M7ASM0_9BACT</name>
<proteinExistence type="predicted"/>
<protein>
    <submittedName>
        <fullName evidence="1">Transposase</fullName>
    </submittedName>
</protein>
<dbReference type="AlphaFoldDB" id="A0A2M7ASM0"/>
<dbReference type="EMBL" id="PEWA01000016">
    <property type="protein sequence ID" value="PIU73611.1"/>
    <property type="molecule type" value="Genomic_DNA"/>
</dbReference>
<accession>A0A2M7ASM0</accession>
<dbReference type="GO" id="GO:0004803">
    <property type="term" value="F:transposase activity"/>
    <property type="evidence" value="ECO:0007669"/>
    <property type="project" value="InterPro"/>
</dbReference>
<reference evidence="2" key="1">
    <citation type="submission" date="2017-09" db="EMBL/GenBank/DDBJ databases">
        <title>Depth-based differentiation of microbial function through sediment-hosted aquifers and enrichment of novel symbionts in the deep terrestrial subsurface.</title>
        <authorList>
            <person name="Probst A.J."/>
            <person name="Ladd B."/>
            <person name="Jarett J.K."/>
            <person name="Geller-Mcgrath D.E."/>
            <person name="Sieber C.M.K."/>
            <person name="Emerson J.B."/>
            <person name="Anantharaman K."/>
            <person name="Thomas B.C."/>
            <person name="Malmstrom R."/>
            <person name="Stieglmeier M."/>
            <person name="Klingl A."/>
            <person name="Woyke T."/>
            <person name="Ryan C.M."/>
            <person name="Banfield J.F."/>
        </authorList>
    </citation>
    <scope>NUCLEOTIDE SEQUENCE [LARGE SCALE GENOMIC DNA]</scope>
</reference>
<comment type="caution">
    <text evidence="1">The sequence shown here is derived from an EMBL/GenBank/DDBJ whole genome shotgun (WGS) entry which is preliminary data.</text>
</comment>
<dbReference type="Gene3D" id="3.30.70.1290">
    <property type="entry name" value="Transposase IS200-like"/>
    <property type="match status" value="1"/>
</dbReference>
<gene>
    <name evidence="1" type="ORF">COS78_01305</name>
</gene>
<dbReference type="GO" id="GO:0043565">
    <property type="term" value="F:sequence-specific DNA binding"/>
    <property type="evidence" value="ECO:0007669"/>
    <property type="project" value="TreeGrafter"/>
</dbReference>
<dbReference type="GO" id="GO:0006313">
    <property type="term" value="P:DNA transposition"/>
    <property type="evidence" value="ECO:0007669"/>
    <property type="project" value="InterPro"/>
</dbReference>
<evidence type="ECO:0000313" key="1">
    <source>
        <dbReference type="EMBL" id="PIU73611.1"/>
    </source>
</evidence>
<dbReference type="InterPro" id="IPR052715">
    <property type="entry name" value="RAYT_transposase"/>
</dbReference>
<evidence type="ECO:0000313" key="2">
    <source>
        <dbReference type="Proteomes" id="UP000231407"/>
    </source>
</evidence>
<sequence length="153" mass="17975">MVVDNPSRFIEKYTTKSPRLSNWNYSTPGIYFVTICTLNHNNFFGKIGNDKIILSYCGQIAQQCLLDIPKHFLQIDLDNFVIMPNHLHILFRIKTPISKSVETRDRASLQKGYQSFHFHRLAIKSNQILPKIINQYKSSVKRICNQQHLFFSW</sequence>
<dbReference type="PANTHER" id="PTHR36966:SF1">
    <property type="entry name" value="REP-ASSOCIATED TYROSINE TRANSPOSASE"/>
    <property type="match status" value="1"/>
</dbReference>